<gene>
    <name evidence="2" type="ORF">CONPUDRAFT_54039</name>
</gene>
<dbReference type="RefSeq" id="XP_007767352.1">
    <property type="nucleotide sequence ID" value="XM_007769162.1"/>
</dbReference>
<feature type="transmembrane region" description="Helical" evidence="1">
    <location>
        <begin position="85"/>
        <end position="107"/>
    </location>
</feature>
<protein>
    <submittedName>
        <fullName evidence="2">Uncharacterized protein</fullName>
    </submittedName>
</protein>
<feature type="transmembrane region" description="Helical" evidence="1">
    <location>
        <begin position="166"/>
        <end position="184"/>
    </location>
</feature>
<dbReference type="EMBL" id="JH711577">
    <property type="protein sequence ID" value="EIW82244.1"/>
    <property type="molecule type" value="Genomic_DNA"/>
</dbReference>
<name>A0A5M3MU14_CONPW</name>
<sequence length="241" mass="27076">MVSWDSPEELAIEGAAFNNLIFALFGLYVWELVMTISFEWSFVTKKRKMSWPLVLFFFLCRYCMFLAFVGLIISLTIKTKINCGALYTFISFAGNMTALCASTSLMIRTLALWEFRRPVVILMVILALGHWAIEIRGMVIVDSQWSDAANACTVVSANHLWLNANYFYTMGFDCIILIFTATALGRRFSDAGLSGLLFRDGLVYFIVTTTCNTIPAVLNVLDLNGEHSVPLFNAANTETQF</sequence>
<keyword evidence="3" id="KW-1185">Reference proteome</keyword>
<dbReference type="OMA" id="YRTMFIV"/>
<dbReference type="GeneID" id="19207627"/>
<feature type="transmembrane region" description="Helical" evidence="1">
    <location>
        <begin position="20"/>
        <end position="41"/>
    </location>
</feature>
<feature type="transmembrane region" description="Helical" evidence="1">
    <location>
        <begin position="196"/>
        <end position="218"/>
    </location>
</feature>
<reference evidence="3" key="1">
    <citation type="journal article" date="2012" name="Science">
        <title>The Paleozoic origin of enzymatic lignin decomposition reconstructed from 31 fungal genomes.</title>
        <authorList>
            <person name="Floudas D."/>
            <person name="Binder M."/>
            <person name="Riley R."/>
            <person name="Barry K."/>
            <person name="Blanchette R.A."/>
            <person name="Henrissat B."/>
            <person name="Martinez A.T."/>
            <person name="Otillar R."/>
            <person name="Spatafora J.W."/>
            <person name="Yadav J.S."/>
            <person name="Aerts A."/>
            <person name="Benoit I."/>
            <person name="Boyd A."/>
            <person name="Carlson A."/>
            <person name="Copeland A."/>
            <person name="Coutinho P.M."/>
            <person name="de Vries R.P."/>
            <person name="Ferreira P."/>
            <person name="Findley K."/>
            <person name="Foster B."/>
            <person name="Gaskell J."/>
            <person name="Glotzer D."/>
            <person name="Gorecki P."/>
            <person name="Heitman J."/>
            <person name="Hesse C."/>
            <person name="Hori C."/>
            <person name="Igarashi K."/>
            <person name="Jurgens J.A."/>
            <person name="Kallen N."/>
            <person name="Kersten P."/>
            <person name="Kohler A."/>
            <person name="Kuees U."/>
            <person name="Kumar T.K.A."/>
            <person name="Kuo A."/>
            <person name="LaButti K."/>
            <person name="Larrondo L.F."/>
            <person name="Lindquist E."/>
            <person name="Ling A."/>
            <person name="Lombard V."/>
            <person name="Lucas S."/>
            <person name="Lundell T."/>
            <person name="Martin R."/>
            <person name="McLaughlin D.J."/>
            <person name="Morgenstern I."/>
            <person name="Morin E."/>
            <person name="Murat C."/>
            <person name="Nagy L.G."/>
            <person name="Nolan M."/>
            <person name="Ohm R.A."/>
            <person name="Patyshakuliyeva A."/>
            <person name="Rokas A."/>
            <person name="Ruiz-Duenas F.J."/>
            <person name="Sabat G."/>
            <person name="Salamov A."/>
            <person name="Samejima M."/>
            <person name="Schmutz J."/>
            <person name="Slot J.C."/>
            <person name="St John F."/>
            <person name="Stenlid J."/>
            <person name="Sun H."/>
            <person name="Sun S."/>
            <person name="Syed K."/>
            <person name="Tsang A."/>
            <person name="Wiebenga A."/>
            <person name="Young D."/>
            <person name="Pisabarro A."/>
            <person name="Eastwood D.C."/>
            <person name="Martin F."/>
            <person name="Cullen D."/>
            <person name="Grigoriev I.V."/>
            <person name="Hibbett D.S."/>
        </authorList>
    </citation>
    <scope>NUCLEOTIDE SEQUENCE [LARGE SCALE GENOMIC DNA]</scope>
    <source>
        <strain evidence="3">RWD-64-598 SS2</strain>
    </source>
</reference>
<evidence type="ECO:0000313" key="2">
    <source>
        <dbReference type="EMBL" id="EIW82244.1"/>
    </source>
</evidence>
<dbReference type="OrthoDB" id="3197626at2759"/>
<proteinExistence type="predicted"/>
<comment type="caution">
    <text evidence="2">The sequence shown here is derived from an EMBL/GenBank/DDBJ whole genome shotgun (WGS) entry which is preliminary data.</text>
</comment>
<feature type="transmembrane region" description="Helical" evidence="1">
    <location>
        <begin position="119"/>
        <end position="141"/>
    </location>
</feature>
<evidence type="ECO:0000256" key="1">
    <source>
        <dbReference type="SAM" id="Phobius"/>
    </source>
</evidence>
<dbReference type="AlphaFoldDB" id="A0A5M3MU14"/>
<keyword evidence="1" id="KW-1133">Transmembrane helix</keyword>
<dbReference type="Proteomes" id="UP000053558">
    <property type="component" value="Unassembled WGS sequence"/>
</dbReference>
<dbReference type="KEGG" id="cput:CONPUDRAFT_54039"/>
<keyword evidence="1" id="KW-0812">Transmembrane</keyword>
<accession>A0A5M3MU14</accession>
<organism evidence="2 3">
    <name type="scientific">Coniophora puteana (strain RWD-64-598)</name>
    <name type="common">Brown rot fungus</name>
    <dbReference type="NCBI Taxonomy" id="741705"/>
    <lineage>
        <taxon>Eukaryota</taxon>
        <taxon>Fungi</taxon>
        <taxon>Dikarya</taxon>
        <taxon>Basidiomycota</taxon>
        <taxon>Agaricomycotina</taxon>
        <taxon>Agaricomycetes</taxon>
        <taxon>Agaricomycetidae</taxon>
        <taxon>Boletales</taxon>
        <taxon>Coniophorineae</taxon>
        <taxon>Coniophoraceae</taxon>
        <taxon>Coniophora</taxon>
    </lineage>
</organism>
<evidence type="ECO:0000313" key="3">
    <source>
        <dbReference type="Proteomes" id="UP000053558"/>
    </source>
</evidence>
<feature type="transmembrane region" description="Helical" evidence="1">
    <location>
        <begin position="53"/>
        <end position="73"/>
    </location>
</feature>
<keyword evidence="1" id="KW-0472">Membrane</keyword>